<evidence type="ECO:0000256" key="5">
    <source>
        <dbReference type="ARBA" id="ARBA00022840"/>
    </source>
</evidence>
<gene>
    <name evidence="9" type="ORF">CLV97_1426</name>
</gene>
<dbReference type="InterPro" id="IPR011335">
    <property type="entry name" value="Restrct_endonuc-II-like"/>
</dbReference>
<keyword evidence="4" id="KW-0347">Helicase</keyword>
<evidence type="ECO:0000313" key="9">
    <source>
        <dbReference type="EMBL" id="PRX38634.1"/>
    </source>
</evidence>
<evidence type="ECO:0000313" key="10">
    <source>
        <dbReference type="Proteomes" id="UP000237797"/>
    </source>
</evidence>
<dbReference type="AlphaFoldDB" id="A0A2T0LA59"/>
<keyword evidence="10" id="KW-1185">Reference proteome</keyword>
<evidence type="ECO:0000256" key="1">
    <source>
        <dbReference type="ARBA" id="ARBA00022741"/>
    </source>
</evidence>
<evidence type="ECO:0000256" key="7">
    <source>
        <dbReference type="ARBA" id="ARBA00023204"/>
    </source>
</evidence>
<proteinExistence type="predicted"/>
<evidence type="ECO:0000256" key="3">
    <source>
        <dbReference type="ARBA" id="ARBA00022801"/>
    </source>
</evidence>
<dbReference type="GO" id="GO:0006281">
    <property type="term" value="P:DNA repair"/>
    <property type="evidence" value="ECO:0007669"/>
    <property type="project" value="UniProtKB-KW"/>
</dbReference>
<keyword evidence="6" id="KW-0238">DNA-binding</keyword>
<keyword evidence="1" id="KW-0547">Nucleotide-binding</keyword>
<dbReference type="GO" id="GO:0004386">
    <property type="term" value="F:helicase activity"/>
    <property type="evidence" value="ECO:0007669"/>
    <property type="project" value="UniProtKB-KW"/>
</dbReference>
<sequence>MMIYSFSRLSLYETCPLRFRLKYIEGREEPVTKALALGKAVHKGIERVISGDRHEEAVLKGWAEADFHPEVSFDEISELVEKAPICPHMGETEVYFRLPLSDSPTAPEIQGYIDLVSGNVLVDWKSNRRPYGVLDNHQVGLYAWAVSRLRGVDQVEGSLYFLRYQKESKHVFDSHDMERSRQWAIVLAEKIDEKRLILDLAPEKADDLFPATPSGACRHCPFAAECFKKFGSAYLPSS</sequence>
<accession>A0A2T0LA59</accession>
<dbReference type="Pfam" id="PF12705">
    <property type="entry name" value="PDDEXK_1"/>
    <property type="match status" value="1"/>
</dbReference>
<name>A0A2T0LA59_9BACL</name>
<evidence type="ECO:0000256" key="6">
    <source>
        <dbReference type="ARBA" id="ARBA00023125"/>
    </source>
</evidence>
<keyword evidence="2" id="KW-0227">DNA damage</keyword>
<dbReference type="GO" id="GO:0003677">
    <property type="term" value="F:DNA binding"/>
    <property type="evidence" value="ECO:0007669"/>
    <property type="project" value="UniProtKB-KW"/>
</dbReference>
<dbReference type="GO" id="GO:0016787">
    <property type="term" value="F:hydrolase activity"/>
    <property type="evidence" value="ECO:0007669"/>
    <property type="project" value="UniProtKB-KW"/>
</dbReference>
<dbReference type="EMBL" id="PVNE01000042">
    <property type="protein sequence ID" value="PRX38634.1"/>
    <property type="molecule type" value="Genomic_DNA"/>
</dbReference>
<protein>
    <submittedName>
        <fullName evidence="9">PD-(D/E)XK nuclease superfamily protein</fullName>
    </submittedName>
</protein>
<keyword evidence="7" id="KW-0234">DNA repair</keyword>
<evidence type="ECO:0000256" key="2">
    <source>
        <dbReference type="ARBA" id="ARBA00022763"/>
    </source>
</evidence>
<organism evidence="9 10">
    <name type="scientific">Planifilum fimeticola</name>
    <dbReference type="NCBI Taxonomy" id="201975"/>
    <lineage>
        <taxon>Bacteria</taxon>
        <taxon>Bacillati</taxon>
        <taxon>Bacillota</taxon>
        <taxon>Bacilli</taxon>
        <taxon>Bacillales</taxon>
        <taxon>Thermoactinomycetaceae</taxon>
        <taxon>Planifilum</taxon>
    </lineage>
</organism>
<evidence type="ECO:0000259" key="8">
    <source>
        <dbReference type="Pfam" id="PF12705"/>
    </source>
</evidence>
<feature type="domain" description="PD-(D/E)XK endonuclease-like" evidence="8">
    <location>
        <begin position="5"/>
        <end position="226"/>
    </location>
</feature>
<keyword evidence="3" id="KW-0378">Hydrolase</keyword>
<dbReference type="Gene3D" id="3.90.320.10">
    <property type="match status" value="1"/>
</dbReference>
<comment type="caution">
    <text evidence="9">The sequence shown here is derived from an EMBL/GenBank/DDBJ whole genome shotgun (WGS) entry which is preliminary data.</text>
</comment>
<dbReference type="GO" id="GO:0005524">
    <property type="term" value="F:ATP binding"/>
    <property type="evidence" value="ECO:0007669"/>
    <property type="project" value="UniProtKB-KW"/>
</dbReference>
<reference evidence="9 10" key="1">
    <citation type="submission" date="2018-03" db="EMBL/GenBank/DDBJ databases">
        <title>Genomic Encyclopedia of Archaeal and Bacterial Type Strains, Phase II (KMG-II): from individual species to whole genera.</title>
        <authorList>
            <person name="Goeker M."/>
        </authorList>
    </citation>
    <scope>NUCLEOTIDE SEQUENCE [LARGE SCALE GENOMIC DNA]</scope>
    <source>
        <strain evidence="9 10">DSM 44946</strain>
    </source>
</reference>
<dbReference type="SUPFAM" id="SSF52980">
    <property type="entry name" value="Restriction endonuclease-like"/>
    <property type="match status" value="1"/>
</dbReference>
<dbReference type="Proteomes" id="UP000237797">
    <property type="component" value="Unassembled WGS sequence"/>
</dbReference>
<keyword evidence="5" id="KW-0067">ATP-binding</keyword>
<dbReference type="InterPro" id="IPR011604">
    <property type="entry name" value="PDDEXK-like_dom_sf"/>
</dbReference>
<evidence type="ECO:0000256" key="4">
    <source>
        <dbReference type="ARBA" id="ARBA00022806"/>
    </source>
</evidence>
<dbReference type="InterPro" id="IPR038726">
    <property type="entry name" value="PDDEXK_AddAB-type"/>
</dbReference>